<evidence type="ECO:0000256" key="4">
    <source>
        <dbReference type="ARBA" id="ARBA00023136"/>
    </source>
</evidence>
<evidence type="ECO:0000256" key="1">
    <source>
        <dbReference type="ARBA" id="ARBA00004127"/>
    </source>
</evidence>
<feature type="transmembrane region" description="Helical" evidence="5">
    <location>
        <begin position="86"/>
        <end position="115"/>
    </location>
</feature>
<evidence type="ECO:0000256" key="2">
    <source>
        <dbReference type="ARBA" id="ARBA00022692"/>
    </source>
</evidence>
<dbReference type="Gene3D" id="1.20.120.1630">
    <property type="match status" value="1"/>
</dbReference>
<dbReference type="KEGG" id="elq:Ga0102493_112619"/>
<gene>
    <name evidence="6" type="ORF">EH32_07215</name>
</gene>
<keyword evidence="4 5" id="KW-0472">Membrane</keyword>
<dbReference type="GO" id="GO:0016740">
    <property type="term" value="F:transferase activity"/>
    <property type="evidence" value="ECO:0007669"/>
    <property type="project" value="UniProtKB-ARBA"/>
</dbReference>
<evidence type="ECO:0008006" key="8">
    <source>
        <dbReference type="Google" id="ProtNLM"/>
    </source>
</evidence>
<dbReference type="Pfam" id="PF04191">
    <property type="entry name" value="PEMT"/>
    <property type="match status" value="1"/>
</dbReference>
<evidence type="ECO:0000256" key="5">
    <source>
        <dbReference type="SAM" id="Phobius"/>
    </source>
</evidence>
<proteinExistence type="predicted"/>
<dbReference type="GO" id="GO:0012505">
    <property type="term" value="C:endomembrane system"/>
    <property type="evidence" value="ECO:0007669"/>
    <property type="project" value="UniProtKB-SubCell"/>
</dbReference>
<organism evidence="6 7">
    <name type="scientific">Erythrobacter litoralis</name>
    <dbReference type="NCBI Taxonomy" id="39960"/>
    <lineage>
        <taxon>Bacteria</taxon>
        <taxon>Pseudomonadati</taxon>
        <taxon>Pseudomonadota</taxon>
        <taxon>Alphaproteobacteria</taxon>
        <taxon>Sphingomonadales</taxon>
        <taxon>Erythrobacteraceae</taxon>
        <taxon>Erythrobacter/Porphyrobacter group</taxon>
        <taxon>Erythrobacter</taxon>
    </lineage>
</organism>
<accession>A0A074NM65</accession>
<keyword evidence="7" id="KW-1185">Reference proteome</keyword>
<evidence type="ECO:0000313" key="7">
    <source>
        <dbReference type="Proteomes" id="UP000027866"/>
    </source>
</evidence>
<protein>
    <recommendedName>
        <fullName evidence="8">Isoprenylcysteine carboxyl methyltransferase</fullName>
    </recommendedName>
</protein>
<comment type="subcellular location">
    <subcellularLocation>
        <location evidence="1">Endomembrane system</location>
        <topology evidence="1">Multi-pass membrane protein</topology>
    </subcellularLocation>
</comment>
<dbReference type="EMBL" id="JMIX01000003">
    <property type="protein sequence ID" value="KEO98887.1"/>
    <property type="molecule type" value="Genomic_DNA"/>
</dbReference>
<keyword evidence="2 5" id="KW-0812">Transmembrane</keyword>
<dbReference type="PANTHER" id="PTHR12714:SF24">
    <property type="entry name" value="SLR1182 PROTEIN"/>
    <property type="match status" value="1"/>
</dbReference>
<reference evidence="6 7" key="1">
    <citation type="submission" date="2014-04" db="EMBL/GenBank/DDBJ databases">
        <title>A comprehensive comparison of genomes of Erythrobacter spp. Strains.</title>
        <authorList>
            <person name="Zheng Q."/>
        </authorList>
    </citation>
    <scope>NUCLEOTIDE SEQUENCE [LARGE SCALE GENOMIC DNA]</scope>
    <source>
        <strain evidence="6 7">DSM 8509</strain>
    </source>
</reference>
<dbReference type="AlphaFoldDB" id="A0A074NM65"/>
<sequence length="147" mass="16398">MELRIPPVVQVALAIALMAGIGQVAPAPAFHLPWLTALLATGALLFLLAPAVNFSRARTTVDPIHPERAEKLVVAGLYRITRNPMYVGMALLLGAVAAWDFAWGHIAVIALFAWWMTRFQIMPEERALETRFGEDYRVYSASVRRWI</sequence>
<evidence type="ECO:0000313" key="6">
    <source>
        <dbReference type="EMBL" id="KEO98887.1"/>
    </source>
</evidence>
<keyword evidence="3 5" id="KW-1133">Transmembrane helix</keyword>
<comment type="caution">
    <text evidence="6">The sequence shown here is derived from an EMBL/GenBank/DDBJ whole genome shotgun (WGS) entry which is preliminary data.</text>
</comment>
<evidence type="ECO:0000256" key="3">
    <source>
        <dbReference type="ARBA" id="ARBA00022989"/>
    </source>
</evidence>
<dbReference type="RefSeq" id="WP_034901333.1">
    <property type="nucleotide sequence ID" value="NZ_CP017057.1"/>
</dbReference>
<dbReference type="PATRIC" id="fig|39960.10.peg.1716"/>
<dbReference type="Proteomes" id="UP000027866">
    <property type="component" value="Unassembled WGS sequence"/>
</dbReference>
<feature type="transmembrane region" description="Helical" evidence="5">
    <location>
        <begin position="34"/>
        <end position="54"/>
    </location>
</feature>
<dbReference type="PANTHER" id="PTHR12714">
    <property type="entry name" value="PROTEIN-S ISOPRENYLCYSTEINE O-METHYLTRANSFERASE"/>
    <property type="match status" value="1"/>
</dbReference>
<name>A0A074NM65_9SPHN</name>
<dbReference type="InterPro" id="IPR007318">
    <property type="entry name" value="Phopholipid_MeTrfase"/>
</dbReference>